<feature type="chain" id="PRO_5023012475" evidence="1">
    <location>
        <begin position="21"/>
        <end position="283"/>
    </location>
</feature>
<dbReference type="AlphaFoldDB" id="K1XJG0"/>
<comment type="caution">
    <text evidence="2">The sequence shown here is derived from an EMBL/GenBank/DDBJ whole genome shotgun (WGS) entry which is preliminary data.</text>
</comment>
<sequence length="283" mass="32871">MKKIIASLVLIWLFLGYTSAYQPTSQDIAQIKLLKTQFDSITTGNMKDKRDFYAQLKTLQEQFSGYEQLNYYLSELGLYLVTQVNDEKVKVKSVSKIGKQDFFNQWSGWLSTSITATDTCTWWYNTMDSISFANNFPTALTIATRYREVNCGYYLPANGDGPFQILSKDYGTGQITESKFIQTMQDFIDFSKYKISRYEKANKAEEHTEFKTNLSYTWYDFTWIVRFGALYNSLSGNTVYGNILPKSPKYVFDGYWEAYSGALKYGILPKFLKTLDWELKNTY</sequence>
<organism evidence="2">
    <name type="scientific">uncultured bacterium</name>
    <name type="common">gcode 4</name>
    <dbReference type="NCBI Taxonomy" id="1234023"/>
    <lineage>
        <taxon>Bacteria</taxon>
        <taxon>environmental samples</taxon>
    </lineage>
</organism>
<gene>
    <name evidence="2" type="ORF">ACD_80C00084G0023</name>
</gene>
<evidence type="ECO:0000313" key="2">
    <source>
        <dbReference type="EMBL" id="EKD25337.1"/>
    </source>
</evidence>
<accession>K1XJG0</accession>
<reference evidence="2" key="1">
    <citation type="journal article" date="2012" name="Science">
        <title>Fermentation, hydrogen, and sulfur metabolism in multiple uncultivated bacterial phyla.</title>
        <authorList>
            <person name="Wrighton K.C."/>
            <person name="Thomas B.C."/>
            <person name="Sharon I."/>
            <person name="Miller C.S."/>
            <person name="Castelle C.J."/>
            <person name="VerBerkmoes N.C."/>
            <person name="Wilkins M.J."/>
            <person name="Hettich R.L."/>
            <person name="Lipton M.S."/>
            <person name="Williams K.H."/>
            <person name="Long P.E."/>
            <person name="Banfield J.F."/>
        </authorList>
    </citation>
    <scope>NUCLEOTIDE SEQUENCE [LARGE SCALE GENOMIC DNA]</scope>
</reference>
<proteinExistence type="predicted"/>
<feature type="signal peptide" evidence="1">
    <location>
        <begin position="1"/>
        <end position="20"/>
    </location>
</feature>
<keyword evidence="1" id="KW-0732">Signal</keyword>
<evidence type="ECO:0000256" key="1">
    <source>
        <dbReference type="SAM" id="SignalP"/>
    </source>
</evidence>
<dbReference type="EMBL" id="AMFJ01036091">
    <property type="protein sequence ID" value="EKD25337.1"/>
    <property type="molecule type" value="Genomic_DNA"/>
</dbReference>
<name>K1XJG0_9BACT</name>
<protein>
    <submittedName>
        <fullName evidence="2">Uncharacterized protein</fullName>
    </submittedName>
</protein>